<dbReference type="EMBL" id="JAHZST010000001">
    <property type="protein sequence ID" value="MBW8182324.1"/>
    <property type="molecule type" value="Genomic_DNA"/>
</dbReference>
<keyword evidence="3" id="KW-1185">Reference proteome</keyword>
<feature type="chain" id="PRO_5047527645" description="Fimbrial protein" evidence="1">
    <location>
        <begin position="17"/>
        <end position="345"/>
    </location>
</feature>
<organism evidence="2 3">
    <name type="scientific">Shewanella nanhaiensis</name>
    <dbReference type="NCBI Taxonomy" id="2864872"/>
    <lineage>
        <taxon>Bacteria</taxon>
        <taxon>Pseudomonadati</taxon>
        <taxon>Pseudomonadota</taxon>
        <taxon>Gammaproteobacteria</taxon>
        <taxon>Alteromonadales</taxon>
        <taxon>Shewanellaceae</taxon>
        <taxon>Shewanella</taxon>
    </lineage>
</organism>
<evidence type="ECO:0000313" key="3">
    <source>
        <dbReference type="Proteomes" id="UP001195963"/>
    </source>
</evidence>
<name>A0ABS7DY13_9GAMM</name>
<comment type="caution">
    <text evidence="2">The sequence shown here is derived from an EMBL/GenBank/DDBJ whole genome shotgun (WGS) entry which is preliminary data.</text>
</comment>
<accession>A0ABS7DY13</accession>
<protein>
    <recommendedName>
        <fullName evidence="4">Fimbrial protein</fullName>
    </recommendedName>
</protein>
<feature type="signal peptide" evidence="1">
    <location>
        <begin position="1"/>
        <end position="16"/>
    </location>
</feature>
<gene>
    <name evidence="2" type="ORF">K0625_01490</name>
</gene>
<dbReference type="RefSeq" id="WP_220108032.1">
    <property type="nucleotide sequence ID" value="NZ_JAHZST010000001.1"/>
</dbReference>
<evidence type="ECO:0000313" key="2">
    <source>
        <dbReference type="EMBL" id="MBW8182324.1"/>
    </source>
</evidence>
<proteinExistence type="predicted"/>
<reference evidence="2 3" key="1">
    <citation type="submission" date="2021-07" db="EMBL/GenBank/DDBJ databases">
        <title>Shewanella sp. nov, isolated from SCS.</title>
        <authorList>
            <person name="Cao W.R."/>
        </authorList>
    </citation>
    <scope>NUCLEOTIDE SEQUENCE [LARGE SCALE GENOMIC DNA]</scope>
    <source>
        <strain evidence="2 3">NR704-98</strain>
    </source>
</reference>
<evidence type="ECO:0000256" key="1">
    <source>
        <dbReference type="SAM" id="SignalP"/>
    </source>
</evidence>
<sequence length="345" mass="38385">MRYLLLLCLLSLNAHAFTMSGKLVGEELTWYNARDVAGDAVVPNYWFKPMRLPETKRWVPGTYTTPSQFQIQLSSGSDTVSVPLKLTGVRYHPLKGYEKSPYSDTYPTCSRTDLGQFILVRSGGQGDFCIANSSIHYQEASPPFNKYQPSFELDKTRLIAALNGKPKGIYSGTVTAVFSYGFFAETSETVKTYRNIPMTFSIQINYSPSTIKRINVLGNGHITPEYDTYKHTVSGTTGFKISALGSFQNGLKFKLINKDANDYTLKPDRGGSTYIPYNISCQGCSSAPELVIDGSVVNEGKGQIEAPNSTMIPFMLKVGFKDVSVNDVEDKRYNDHFTVMFEVLL</sequence>
<dbReference type="Proteomes" id="UP001195963">
    <property type="component" value="Unassembled WGS sequence"/>
</dbReference>
<keyword evidence="1" id="KW-0732">Signal</keyword>
<evidence type="ECO:0008006" key="4">
    <source>
        <dbReference type="Google" id="ProtNLM"/>
    </source>
</evidence>